<evidence type="ECO:0000313" key="2">
    <source>
        <dbReference type="Proteomes" id="UP001239111"/>
    </source>
</evidence>
<protein>
    <submittedName>
        <fullName evidence="1">Uncharacterized protein</fullName>
    </submittedName>
</protein>
<evidence type="ECO:0000313" key="1">
    <source>
        <dbReference type="EMBL" id="KAJ8673669.1"/>
    </source>
</evidence>
<gene>
    <name evidence="1" type="ORF">QAD02_004931</name>
</gene>
<accession>A0ACC2NTP8</accession>
<reference evidence="1" key="1">
    <citation type="submission" date="2023-04" db="EMBL/GenBank/DDBJ databases">
        <title>A chromosome-level genome assembly of the parasitoid wasp Eretmocerus hayati.</title>
        <authorList>
            <person name="Zhong Y."/>
            <person name="Liu S."/>
            <person name="Liu Y."/>
        </authorList>
    </citation>
    <scope>NUCLEOTIDE SEQUENCE</scope>
    <source>
        <strain evidence="1">ZJU_SS_LIU_2023</strain>
    </source>
</reference>
<dbReference type="EMBL" id="CM056743">
    <property type="protein sequence ID" value="KAJ8673669.1"/>
    <property type="molecule type" value="Genomic_DNA"/>
</dbReference>
<name>A0ACC2NTP8_9HYME</name>
<keyword evidence="2" id="KW-1185">Reference proteome</keyword>
<organism evidence="1 2">
    <name type="scientific">Eretmocerus hayati</name>
    <dbReference type="NCBI Taxonomy" id="131215"/>
    <lineage>
        <taxon>Eukaryota</taxon>
        <taxon>Metazoa</taxon>
        <taxon>Ecdysozoa</taxon>
        <taxon>Arthropoda</taxon>
        <taxon>Hexapoda</taxon>
        <taxon>Insecta</taxon>
        <taxon>Pterygota</taxon>
        <taxon>Neoptera</taxon>
        <taxon>Endopterygota</taxon>
        <taxon>Hymenoptera</taxon>
        <taxon>Apocrita</taxon>
        <taxon>Proctotrupomorpha</taxon>
        <taxon>Chalcidoidea</taxon>
        <taxon>Aphelinidae</taxon>
        <taxon>Aphelininae</taxon>
        <taxon>Eretmocerus</taxon>
    </lineage>
</organism>
<sequence length="280" mass="33031">MYIFPNYGEIEMSERVPGRVTFNWTAKEIKRQDRHGRYEWKSPSFWFRDGSSVKHEWNLTLADEIVVRCCQRTENSLSIEYLSEFKGEADIDIVENAITLNQHDIFLKNEYELLFENGQFSDVTIVIEKQELHLHKSILSIRSPVFAAMFINNFKENLTNIVWIEDQTYDVMKEFFRYLYVAKVNNIDDHALEFFILSNKHTVDGLKILSEQNLMKTLQNETVLERLDFASLHDAKNLRDKYVKFIASNAREIVKLPDFDINNIPEDLRNEVFKLVASKS</sequence>
<dbReference type="Proteomes" id="UP001239111">
    <property type="component" value="Chromosome 3"/>
</dbReference>
<proteinExistence type="predicted"/>
<comment type="caution">
    <text evidence="1">The sequence shown here is derived from an EMBL/GenBank/DDBJ whole genome shotgun (WGS) entry which is preliminary data.</text>
</comment>